<dbReference type="PRINTS" id="PR01270">
    <property type="entry name" value="HDASUPER"/>
</dbReference>
<reference evidence="3 4" key="1">
    <citation type="submission" date="2019-08" db="EMBL/GenBank/DDBJ databases">
        <title>Deep-cultivation of Planctomycetes and their phenomic and genomic characterization uncovers novel biology.</title>
        <authorList>
            <person name="Wiegand S."/>
            <person name="Jogler M."/>
            <person name="Boedeker C."/>
            <person name="Pinto D."/>
            <person name="Vollmers J."/>
            <person name="Rivas-Marin E."/>
            <person name="Kohn T."/>
            <person name="Peeters S.H."/>
            <person name="Heuer A."/>
            <person name="Rast P."/>
            <person name="Oberbeckmann S."/>
            <person name="Bunk B."/>
            <person name="Jeske O."/>
            <person name="Meyerdierks A."/>
            <person name="Storesund J.E."/>
            <person name="Kallscheuer N."/>
            <person name="Luecker S."/>
            <person name="Lage O.M."/>
            <person name="Pohl T."/>
            <person name="Merkel B.J."/>
            <person name="Hornburger P."/>
            <person name="Mueller R.-W."/>
            <person name="Bruemmer F."/>
            <person name="Labrenz M."/>
            <person name="Spormann A.M."/>
            <person name="Op den Camp H."/>
            <person name="Overmann J."/>
            <person name="Amann R."/>
            <person name="Jetten M.S.M."/>
            <person name="Mascher T."/>
            <person name="Medema M.H."/>
            <person name="Devos D.P."/>
            <person name="Kaster A.-K."/>
            <person name="Ovreas L."/>
            <person name="Rohde M."/>
            <person name="Galperin M.Y."/>
            <person name="Jogler C."/>
        </authorList>
    </citation>
    <scope>NUCLEOTIDE SEQUENCE [LARGE SCALE GENOMIC DNA]</scope>
    <source>
        <strain evidence="3 4">DSM 8797</strain>
    </source>
</reference>
<dbReference type="InterPro" id="IPR037138">
    <property type="entry name" value="His_deacetylse_dom_sf"/>
</dbReference>
<evidence type="ECO:0000313" key="4">
    <source>
        <dbReference type="Proteomes" id="UP000322887"/>
    </source>
</evidence>
<evidence type="ECO:0000313" key="3">
    <source>
        <dbReference type="EMBL" id="QEG16034.1"/>
    </source>
</evidence>
<dbReference type="PANTHER" id="PTHR10625:SF10">
    <property type="entry name" value="HISTONE DEACETYLASE HDAC1"/>
    <property type="match status" value="1"/>
</dbReference>
<keyword evidence="3" id="KW-0378">Hydrolase</keyword>
<evidence type="ECO:0000256" key="1">
    <source>
        <dbReference type="ARBA" id="ARBA00005947"/>
    </source>
</evidence>
<accession>A0ABX5YK53</accession>
<dbReference type="EC" id="3.5.1.-" evidence="3"/>
<dbReference type="GO" id="GO:0016787">
    <property type="term" value="F:hydrolase activity"/>
    <property type="evidence" value="ECO:0007669"/>
    <property type="project" value="UniProtKB-KW"/>
</dbReference>
<proteinExistence type="inferred from homology"/>
<gene>
    <name evidence="3" type="primary">hdaH_1</name>
    <name evidence="3" type="ORF">GmarT_18950</name>
</gene>
<dbReference type="Pfam" id="PF00850">
    <property type="entry name" value="Hist_deacetyl"/>
    <property type="match status" value="1"/>
</dbReference>
<dbReference type="PANTHER" id="PTHR10625">
    <property type="entry name" value="HISTONE DEACETYLASE HDAC1-RELATED"/>
    <property type="match status" value="1"/>
</dbReference>
<evidence type="ECO:0000259" key="2">
    <source>
        <dbReference type="Pfam" id="PF00850"/>
    </source>
</evidence>
<organism evidence="3 4">
    <name type="scientific">Gimesia maris</name>
    <dbReference type="NCBI Taxonomy" id="122"/>
    <lineage>
        <taxon>Bacteria</taxon>
        <taxon>Pseudomonadati</taxon>
        <taxon>Planctomycetota</taxon>
        <taxon>Planctomycetia</taxon>
        <taxon>Planctomycetales</taxon>
        <taxon>Planctomycetaceae</taxon>
        <taxon>Gimesia</taxon>
    </lineage>
</organism>
<comment type="similarity">
    <text evidence="1">Belongs to the histone deacetylase family.</text>
</comment>
<dbReference type="InterPro" id="IPR000286">
    <property type="entry name" value="HDACs"/>
</dbReference>
<dbReference type="InterPro" id="IPR023696">
    <property type="entry name" value="Ureohydrolase_dom_sf"/>
</dbReference>
<keyword evidence="4" id="KW-1185">Reference proteome</keyword>
<sequence length="312" mass="34224">MFMILLYSDPVFLKHDTGDLPENATRILPAMRRASQIAMHAHCRQRSWNEVTDTVLERVHSQQYIRFVKEFCEQGGGHISEDTVVCRESYGVARKAVGAVCDAVEQIVQDKAERAFCLVRPPGHHAAPESALGFCVFNNVAVGARLAIKELGLERVLIVDWDVHHGDGTQEIFWEDGQVGFLSIHRSSFYQNTGTAAETGAGKGLGTTMNVPVESGTSREHYCELFTAAVEQMAARIRPQLVLISAGFDAHKDDPIGSLGLESEDYARLTRVVLEIAKTHANGRVVSVLEGGYNPGALAECIEHHLLEMASA</sequence>
<dbReference type="Gene3D" id="3.40.800.20">
    <property type="entry name" value="Histone deacetylase domain"/>
    <property type="match status" value="1"/>
</dbReference>
<protein>
    <submittedName>
        <fullName evidence="3">Histone deacetylase-like amidohydrolase</fullName>
        <ecNumber evidence="3">3.5.1.-</ecNumber>
    </submittedName>
</protein>
<dbReference type="CDD" id="cd09992">
    <property type="entry name" value="HDAC_classII"/>
    <property type="match status" value="1"/>
</dbReference>
<dbReference type="SUPFAM" id="SSF52768">
    <property type="entry name" value="Arginase/deacetylase"/>
    <property type="match status" value="1"/>
</dbReference>
<name>A0ABX5YK53_9PLAN</name>
<dbReference type="Proteomes" id="UP000322887">
    <property type="component" value="Chromosome"/>
</dbReference>
<dbReference type="InterPro" id="IPR023801">
    <property type="entry name" value="His_deacetylse_dom"/>
</dbReference>
<dbReference type="EMBL" id="CP042910">
    <property type="protein sequence ID" value="QEG16034.1"/>
    <property type="molecule type" value="Genomic_DNA"/>
</dbReference>
<feature type="domain" description="Histone deacetylase" evidence="2">
    <location>
        <begin position="21"/>
        <end position="307"/>
    </location>
</feature>